<evidence type="ECO:0000256" key="4">
    <source>
        <dbReference type="ARBA" id="ARBA00022968"/>
    </source>
</evidence>
<dbReference type="GO" id="GO:0005794">
    <property type="term" value="C:Golgi apparatus"/>
    <property type="evidence" value="ECO:0000318"/>
    <property type="project" value="GO_Central"/>
</dbReference>
<comment type="similarity">
    <text evidence="2">Belongs to the PC-esterase family. TBL subfamily.</text>
</comment>
<keyword evidence="5" id="KW-1133">Transmembrane helix</keyword>
<evidence type="ECO:0000256" key="3">
    <source>
        <dbReference type="ARBA" id="ARBA00022692"/>
    </source>
</evidence>
<feature type="domain" description="Trichome birefringence-like N-terminal" evidence="8">
    <location>
        <begin position="48"/>
        <end position="101"/>
    </location>
</feature>
<dbReference type="Pfam" id="PF14416">
    <property type="entry name" value="PMR5N"/>
    <property type="match status" value="1"/>
</dbReference>
<reference evidence="9 10" key="1">
    <citation type="journal article" date="2011" name="Science">
        <title>The Selaginella genome identifies genetic changes associated with the evolution of vascular plants.</title>
        <authorList>
            <person name="Banks J.A."/>
            <person name="Nishiyama T."/>
            <person name="Hasebe M."/>
            <person name="Bowman J.L."/>
            <person name="Gribskov M."/>
            <person name="dePamphilis C."/>
            <person name="Albert V.A."/>
            <person name="Aono N."/>
            <person name="Aoyama T."/>
            <person name="Ambrose B.A."/>
            <person name="Ashton N.W."/>
            <person name="Axtell M.J."/>
            <person name="Barker E."/>
            <person name="Barker M.S."/>
            <person name="Bennetzen J.L."/>
            <person name="Bonawitz N.D."/>
            <person name="Chapple C."/>
            <person name="Cheng C."/>
            <person name="Correa L.G."/>
            <person name="Dacre M."/>
            <person name="DeBarry J."/>
            <person name="Dreyer I."/>
            <person name="Elias M."/>
            <person name="Engstrom E.M."/>
            <person name="Estelle M."/>
            <person name="Feng L."/>
            <person name="Finet C."/>
            <person name="Floyd S.K."/>
            <person name="Frommer W.B."/>
            <person name="Fujita T."/>
            <person name="Gramzow L."/>
            <person name="Gutensohn M."/>
            <person name="Harholt J."/>
            <person name="Hattori M."/>
            <person name="Heyl A."/>
            <person name="Hirai T."/>
            <person name="Hiwatashi Y."/>
            <person name="Ishikawa M."/>
            <person name="Iwata M."/>
            <person name="Karol K.G."/>
            <person name="Koehler B."/>
            <person name="Kolukisaoglu U."/>
            <person name="Kubo M."/>
            <person name="Kurata T."/>
            <person name="Lalonde S."/>
            <person name="Li K."/>
            <person name="Li Y."/>
            <person name="Litt A."/>
            <person name="Lyons E."/>
            <person name="Manning G."/>
            <person name="Maruyama T."/>
            <person name="Michael T.P."/>
            <person name="Mikami K."/>
            <person name="Miyazaki S."/>
            <person name="Morinaga S."/>
            <person name="Murata T."/>
            <person name="Mueller-Roeber B."/>
            <person name="Nelson D.R."/>
            <person name="Obara M."/>
            <person name="Oguri Y."/>
            <person name="Olmstead R.G."/>
            <person name="Onodera N."/>
            <person name="Petersen B.L."/>
            <person name="Pils B."/>
            <person name="Prigge M."/>
            <person name="Rensing S.A."/>
            <person name="Riano-Pachon D.M."/>
            <person name="Roberts A.W."/>
            <person name="Sato Y."/>
            <person name="Scheller H.V."/>
            <person name="Schulz B."/>
            <person name="Schulz C."/>
            <person name="Shakirov E.V."/>
            <person name="Shibagaki N."/>
            <person name="Shinohara N."/>
            <person name="Shippen D.E."/>
            <person name="Soerensen I."/>
            <person name="Sotooka R."/>
            <person name="Sugimoto N."/>
            <person name="Sugita M."/>
            <person name="Sumikawa N."/>
            <person name="Tanurdzic M."/>
            <person name="Theissen G."/>
            <person name="Ulvskov P."/>
            <person name="Wakazuki S."/>
            <person name="Weng J.K."/>
            <person name="Willats W.W."/>
            <person name="Wipf D."/>
            <person name="Wolf P.G."/>
            <person name="Yang L."/>
            <person name="Zimmer A.D."/>
            <person name="Zhu Q."/>
            <person name="Mitros T."/>
            <person name="Hellsten U."/>
            <person name="Loque D."/>
            <person name="Otillar R."/>
            <person name="Salamov A."/>
            <person name="Schmutz J."/>
            <person name="Shapiro H."/>
            <person name="Lindquist E."/>
            <person name="Lucas S."/>
            <person name="Rokhsar D."/>
            <person name="Grigoriev I.V."/>
        </authorList>
    </citation>
    <scope>NUCLEOTIDE SEQUENCE [LARGE SCALE GENOMIC DNA]</scope>
</reference>
<gene>
    <name evidence="9" type="ORF">SELMODRAFT_127624</name>
</gene>
<dbReference type="InParanoid" id="D8SXV0"/>
<sequence>MVATPPSSWILLPLIAIAATLYALLFSTIAPPARGIQELAVDANAAPSCDYSAGTWVLDPSRQPSYSEDCPFHRNAWNCQRSRRPGMERISAWRWIPRQCELPAVDPAGFLAAMRGRRLGFVGDSLNENFLVSLLCVLRRGDPTARKWKRKGAWRGAFFPSFNVTIGYHRAVLLAQYRELQPSDLPGPLKNTKLKKAFRVDVDVPAPDWANVLSFYDVFIFNTGHWWSRDKFPDDEPLVFYRRGKPILPPLGMREGLSAVLRHMVPRIEAALPSTALALWRLQSPRHFEGGEWNQNGSCMSETLLSDQERERWFSSGTNSEAREINTLIQEVLQTSQKFRVLNITPLSEYRRDAHPAIWLGRKDAHLTWGQDCLHWCLPGLPDTWVDILCEIILGFFHSRA</sequence>
<dbReference type="EMBL" id="GL377652">
    <property type="protein sequence ID" value="EFJ10587.1"/>
    <property type="molecule type" value="Genomic_DNA"/>
</dbReference>
<evidence type="ECO:0000256" key="2">
    <source>
        <dbReference type="ARBA" id="ARBA00007727"/>
    </source>
</evidence>
<dbReference type="eggNOG" id="ENOG502QUKA">
    <property type="taxonomic scope" value="Eukaryota"/>
</dbReference>
<keyword evidence="3" id="KW-0812">Transmembrane</keyword>
<dbReference type="PANTHER" id="PTHR32285:SF23">
    <property type="entry name" value="PROTEIN TRICHOME BIREFRINGENCE-LIKE 12"/>
    <property type="match status" value="1"/>
</dbReference>
<keyword evidence="10" id="KW-1185">Reference proteome</keyword>
<dbReference type="HOGENOM" id="CLU_020953_1_0_1"/>
<proteinExistence type="inferred from homology"/>
<dbReference type="Gramene" id="EFJ10587">
    <property type="protein sequence ID" value="EFJ10587"/>
    <property type="gene ID" value="SELMODRAFT_127624"/>
</dbReference>
<dbReference type="Proteomes" id="UP000001514">
    <property type="component" value="Unassembled WGS sequence"/>
</dbReference>
<dbReference type="InterPro" id="IPR029962">
    <property type="entry name" value="TBL"/>
</dbReference>
<evidence type="ECO:0000313" key="9">
    <source>
        <dbReference type="EMBL" id="EFJ10587.1"/>
    </source>
</evidence>
<comment type="subcellular location">
    <subcellularLocation>
        <location evidence="1">Membrane</location>
        <topology evidence="1">Single-pass membrane protein</topology>
    </subcellularLocation>
</comment>
<dbReference type="FunCoup" id="D8SXV0">
    <property type="interactions" value="1259"/>
</dbReference>
<protein>
    <submittedName>
        <fullName evidence="9">Uncharacterized protein</fullName>
    </submittedName>
</protein>
<evidence type="ECO:0000259" key="7">
    <source>
        <dbReference type="Pfam" id="PF13839"/>
    </source>
</evidence>
<name>D8SXV0_SELML</name>
<dbReference type="GO" id="GO:0016020">
    <property type="term" value="C:membrane"/>
    <property type="evidence" value="ECO:0007669"/>
    <property type="project" value="UniProtKB-SubCell"/>
</dbReference>
<dbReference type="STRING" id="88036.D8SXV0"/>
<dbReference type="GO" id="GO:0016413">
    <property type="term" value="F:O-acetyltransferase activity"/>
    <property type="evidence" value="ECO:0000318"/>
    <property type="project" value="GO_Central"/>
</dbReference>
<dbReference type="Pfam" id="PF13839">
    <property type="entry name" value="PC-Esterase"/>
    <property type="match status" value="1"/>
</dbReference>
<evidence type="ECO:0000313" key="10">
    <source>
        <dbReference type="Proteomes" id="UP000001514"/>
    </source>
</evidence>
<dbReference type="InterPro" id="IPR025846">
    <property type="entry name" value="TBL_N"/>
</dbReference>
<organism evidence="10">
    <name type="scientific">Selaginella moellendorffii</name>
    <name type="common">Spikemoss</name>
    <dbReference type="NCBI Taxonomy" id="88036"/>
    <lineage>
        <taxon>Eukaryota</taxon>
        <taxon>Viridiplantae</taxon>
        <taxon>Streptophyta</taxon>
        <taxon>Embryophyta</taxon>
        <taxon>Tracheophyta</taxon>
        <taxon>Lycopodiopsida</taxon>
        <taxon>Selaginellales</taxon>
        <taxon>Selaginellaceae</taxon>
        <taxon>Selaginella</taxon>
    </lineage>
</organism>
<dbReference type="PANTHER" id="PTHR32285">
    <property type="entry name" value="PROTEIN TRICHOME BIREFRINGENCE-LIKE 9-RELATED"/>
    <property type="match status" value="1"/>
</dbReference>
<evidence type="ECO:0000256" key="5">
    <source>
        <dbReference type="ARBA" id="ARBA00022989"/>
    </source>
</evidence>
<keyword evidence="6" id="KW-0472">Membrane</keyword>
<evidence type="ECO:0000259" key="8">
    <source>
        <dbReference type="Pfam" id="PF14416"/>
    </source>
</evidence>
<feature type="domain" description="Trichome birefringence-like C-terminal" evidence="7">
    <location>
        <begin position="102"/>
        <end position="391"/>
    </location>
</feature>
<keyword evidence="4" id="KW-0735">Signal-anchor</keyword>
<dbReference type="OrthoDB" id="1713585at2759"/>
<evidence type="ECO:0000256" key="6">
    <source>
        <dbReference type="ARBA" id="ARBA00023136"/>
    </source>
</evidence>
<accession>D8SXV0</accession>
<evidence type="ECO:0000256" key="1">
    <source>
        <dbReference type="ARBA" id="ARBA00004167"/>
    </source>
</evidence>
<dbReference type="OMA" id="HRNSWNC"/>
<dbReference type="AlphaFoldDB" id="D8SXV0"/>
<dbReference type="InterPro" id="IPR026057">
    <property type="entry name" value="TBL_C"/>
</dbReference>
<dbReference type="KEGG" id="smo:SELMODRAFT_127624"/>